<gene>
    <name evidence="1" type="ORF">OESDEN_01335</name>
</gene>
<keyword evidence="2" id="KW-1185">Reference proteome</keyword>
<accession>A0A0B1TMD7</accession>
<sequence>MSVTEGNRNLGTEATYDPVIESIIDKSEERRRAVDAARNAAVDAHWIPKGFIPKVLLFIFVL</sequence>
<evidence type="ECO:0000313" key="2">
    <source>
        <dbReference type="Proteomes" id="UP000053660"/>
    </source>
</evidence>
<dbReference type="EMBL" id="KN549285">
    <property type="protein sequence ID" value="KHJ98688.1"/>
    <property type="molecule type" value="Genomic_DNA"/>
</dbReference>
<name>A0A0B1TMD7_OESDE</name>
<dbReference type="Proteomes" id="UP000053660">
    <property type="component" value="Unassembled WGS sequence"/>
</dbReference>
<proteinExistence type="predicted"/>
<reference evidence="1 2" key="1">
    <citation type="submission" date="2014-03" db="EMBL/GenBank/DDBJ databases">
        <title>Draft genome of the hookworm Oesophagostomum dentatum.</title>
        <authorList>
            <person name="Mitreva M."/>
        </authorList>
    </citation>
    <scope>NUCLEOTIDE SEQUENCE [LARGE SCALE GENOMIC DNA]</scope>
    <source>
        <strain evidence="1 2">OD-Hann</strain>
    </source>
</reference>
<organism evidence="1 2">
    <name type="scientific">Oesophagostomum dentatum</name>
    <name type="common">Nodular worm</name>
    <dbReference type="NCBI Taxonomy" id="61180"/>
    <lineage>
        <taxon>Eukaryota</taxon>
        <taxon>Metazoa</taxon>
        <taxon>Ecdysozoa</taxon>
        <taxon>Nematoda</taxon>
        <taxon>Chromadorea</taxon>
        <taxon>Rhabditida</taxon>
        <taxon>Rhabditina</taxon>
        <taxon>Rhabditomorpha</taxon>
        <taxon>Strongyloidea</taxon>
        <taxon>Strongylidae</taxon>
        <taxon>Oesophagostomum</taxon>
    </lineage>
</organism>
<dbReference type="AlphaFoldDB" id="A0A0B1TMD7"/>
<protein>
    <submittedName>
        <fullName evidence="1">Uncharacterized protein</fullName>
    </submittedName>
</protein>
<evidence type="ECO:0000313" key="1">
    <source>
        <dbReference type="EMBL" id="KHJ98688.1"/>
    </source>
</evidence>